<dbReference type="InterPro" id="IPR042099">
    <property type="entry name" value="ANL_N_sf"/>
</dbReference>
<gene>
    <name evidence="2" type="ORF">ND2E_1898</name>
</gene>
<dbReference type="Proteomes" id="UP000029843">
    <property type="component" value="Unassembled WGS sequence"/>
</dbReference>
<sequence>MTGIYTRLVSTLLFPLHERLKKHDTVAIKAQLEKSQWLPTEKIMQTQAERLQLFIGKIIEDVPYYKALFDELGLSSSDIKSVADLHKLPFLDKPTIRENYSALKSNQAGAVSSFTTGGSSGTPLTFLLGDERVSHDVAEKWRATRWWDVDIGDKEIVAWGSPIELGAQDKVRILRDKLFRSTLIPAFDVDESKLLGFIDRIKGIEPQMLFGYPSVFSLIAKVALSHNIDLTQLGIKVVFVTSERLYPYQREVIEKAFGAPVANGYGSRDAGFIAHQCPSGSMHISAEDLIVEIIDKDGNVVADGEKGEIVITHMATSDFPFVRYRTGDIAALDTKSCACGRGLPVLKDIEGRTTDFVVAANGTMMHGLALIYILRELDGIEEFKIIQESKLHTRVDIVPAKGNSISKEITDDIVSGFKARLGEEVVVDVEIVTEIAAEKSGKFRYVISKVAS</sequence>
<dbReference type="SUPFAM" id="SSF56801">
    <property type="entry name" value="Acetyl-CoA synthetase-like"/>
    <property type="match status" value="1"/>
</dbReference>
<dbReference type="Pfam" id="PF00501">
    <property type="entry name" value="AMP-binding"/>
    <property type="match status" value="1"/>
</dbReference>
<dbReference type="Gene3D" id="3.40.50.12780">
    <property type="entry name" value="N-terminal domain of ligase-like"/>
    <property type="match status" value="1"/>
</dbReference>
<dbReference type="EMBL" id="JQED01000005">
    <property type="protein sequence ID" value="KGJ94709.1"/>
    <property type="molecule type" value="Genomic_DNA"/>
</dbReference>
<organism evidence="2 3">
    <name type="scientific">Colwellia psychrerythraea</name>
    <name type="common">Vibrio psychroerythus</name>
    <dbReference type="NCBI Taxonomy" id="28229"/>
    <lineage>
        <taxon>Bacteria</taxon>
        <taxon>Pseudomonadati</taxon>
        <taxon>Pseudomonadota</taxon>
        <taxon>Gammaproteobacteria</taxon>
        <taxon>Alteromonadales</taxon>
        <taxon>Colwelliaceae</taxon>
        <taxon>Colwellia</taxon>
    </lineage>
</organism>
<accession>A0A099KVE2</accession>
<protein>
    <submittedName>
        <fullName evidence="2">AMP-dependent synthetase and ligase</fullName>
    </submittedName>
</protein>
<proteinExistence type="predicted"/>
<dbReference type="InterPro" id="IPR000873">
    <property type="entry name" value="AMP-dep_synth/lig_dom"/>
</dbReference>
<reference evidence="2 3" key="1">
    <citation type="submission" date="2014-08" db="EMBL/GenBank/DDBJ databases">
        <title>Genomic and Phenotypic Diversity of Colwellia psychrerythraea strains from Disparate Marine Basins.</title>
        <authorList>
            <person name="Techtmann S.M."/>
            <person name="Stelling S.C."/>
            <person name="Utturkar S.M."/>
            <person name="Alshibli N."/>
            <person name="Harris A."/>
            <person name="Brown S.D."/>
            <person name="Hazen T.C."/>
        </authorList>
    </citation>
    <scope>NUCLEOTIDE SEQUENCE [LARGE SCALE GENOMIC DNA]</scope>
    <source>
        <strain evidence="2 3">ND2E</strain>
    </source>
</reference>
<dbReference type="RefSeq" id="WP_033092623.1">
    <property type="nucleotide sequence ID" value="NZ_JQED01000005.1"/>
</dbReference>
<evidence type="ECO:0000313" key="3">
    <source>
        <dbReference type="Proteomes" id="UP000029843"/>
    </source>
</evidence>
<dbReference type="InterPro" id="IPR053158">
    <property type="entry name" value="CapK_Type1_Caps_Biosynth"/>
</dbReference>
<keyword evidence="2" id="KW-0436">Ligase</keyword>
<dbReference type="PANTHER" id="PTHR36932:SF1">
    <property type="entry name" value="CAPSULAR POLYSACCHARIDE BIOSYNTHESIS PROTEIN"/>
    <property type="match status" value="1"/>
</dbReference>
<name>A0A099KVE2_COLPS</name>
<dbReference type="OrthoDB" id="580775at2"/>
<evidence type="ECO:0000259" key="1">
    <source>
        <dbReference type="Pfam" id="PF00501"/>
    </source>
</evidence>
<feature type="domain" description="AMP-dependent synthetase/ligase" evidence="1">
    <location>
        <begin position="198"/>
        <end position="312"/>
    </location>
</feature>
<comment type="caution">
    <text evidence="2">The sequence shown here is derived from an EMBL/GenBank/DDBJ whole genome shotgun (WGS) entry which is preliminary data.</text>
</comment>
<evidence type="ECO:0000313" key="2">
    <source>
        <dbReference type="EMBL" id="KGJ94709.1"/>
    </source>
</evidence>
<dbReference type="PANTHER" id="PTHR36932">
    <property type="entry name" value="CAPSULAR POLYSACCHARIDE BIOSYNTHESIS PROTEIN"/>
    <property type="match status" value="1"/>
</dbReference>
<dbReference type="PATRIC" id="fig|28229.4.peg.917"/>
<dbReference type="AlphaFoldDB" id="A0A099KVE2"/>
<dbReference type="GO" id="GO:0016874">
    <property type="term" value="F:ligase activity"/>
    <property type="evidence" value="ECO:0007669"/>
    <property type="project" value="UniProtKB-KW"/>
</dbReference>